<organism evidence="1 2">
    <name type="scientific">Arachis hypogaea</name>
    <name type="common">Peanut</name>
    <dbReference type="NCBI Taxonomy" id="3818"/>
    <lineage>
        <taxon>Eukaryota</taxon>
        <taxon>Viridiplantae</taxon>
        <taxon>Streptophyta</taxon>
        <taxon>Embryophyta</taxon>
        <taxon>Tracheophyta</taxon>
        <taxon>Spermatophyta</taxon>
        <taxon>Magnoliopsida</taxon>
        <taxon>eudicotyledons</taxon>
        <taxon>Gunneridae</taxon>
        <taxon>Pentapetalae</taxon>
        <taxon>rosids</taxon>
        <taxon>fabids</taxon>
        <taxon>Fabales</taxon>
        <taxon>Fabaceae</taxon>
        <taxon>Papilionoideae</taxon>
        <taxon>50 kb inversion clade</taxon>
        <taxon>dalbergioids sensu lato</taxon>
        <taxon>Dalbergieae</taxon>
        <taxon>Pterocarpus clade</taxon>
        <taxon>Arachis</taxon>
    </lineage>
</organism>
<dbReference type="Proteomes" id="UP000289738">
    <property type="component" value="Chromosome B09"/>
</dbReference>
<sequence>MNRIRFLKFYFAKGSSCGEYLSEGLTQFRKELRYLQWEGYPCKSLPLGLCVEFLVDIHRCHGNVEELWQGKRWVNLSGLEKLCHLHESVLSALTVILDNCKALIQFNVTKNVFKYAFKIMQSFPYDNIACRTGWFRQRLLCSQQDALKFSKRIISLVFNFRFVKTHLFLFSFRIWFFNGPIINVRMNQELSS</sequence>
<dbReference type="AlphaFoldDB" id="A0A444XDD8"/>
<comment type="caution">
    <text evidence="1">The sequence shown here is derived from an EMBL/GenBank/DDBJ whole genome shotgun (WGS) entry which is preliminary data.</text>
</comment>
<keyword evidence="2" id="KW-1185">Reference proteome</keyword>
<proteinExistence type="predicted"/>
<reference evidence="1 2" key="1">
    <citation type="submission" date="2019-01" db="EMBL/GenBank/DDBJ databases">
        <title>Sequencing of cultivated peanut Arachis hypogaea provides insights into genome evolution and oil improvement.</title>
        <authorList>
            <person name="Chen X."/>
        </authorList>
    </citation>
    <scope>NUCLEOTIDE SEQUENCE [LARGE SCALE GENOMIC DNA]</scope>
    <source>
        <strain evidence="2">cv. Fuhuasheng</strain>
        <tissue evidence="1">Leaves</tissue>
    </source>
</reference>
<gene>
    <name evidence="1" type="ORF">Ahy_B09g095275</name>
</gene>
<dbReference type="EMBL" id="SDMP01000019">
    <property type="protein sequence ID" value="RYQ87738.1"/>
    <property type="molecule type" value="Genomic_DNA"/>
</dbReference>
<name>A0A444XDD8_ARAHY</name>
<protein>
    <submittedName>
        <fullName evidence="1">Uncharacterized protein</fullName>
    </submittedName>
</protein>
<evidence type="ECO:0000313" key="1">
    <source>
        <dbReference type="EMBL" id="RYQ87738.1"/>
    </source>
</evidence>
<accession>A0A444XDD8</accession>
<evidence type="ECO:0000313" key="2">
    <source>
        <dbReference type="Proteomes" id="UP000289738"/>
    </source>
</evidence>